<proteinExistence type="predicted"/>
<keyword evidence="1" id="KW-1133">Transmembrane helix</keyword>
<organism evidence="2 3">
    <name type="scientific">Pseudoalteromonas piscicida</name>
    <dbReference type="NCBI Taxonomy" id="43662"/>
    <lineage>
        <taxon>Bacteria</taxon>
        <taxon>Pseudomonadati</taxon>
        <taxon>Pseudomonadota</taxon>
        <taxon>Gammaproteobacteria</taxon>
        <taxon>Alteromonadales</taxon>
        <taxon>Pseudoalteromonadaceae</taxon>
        <taxon>Pseudoalteromonas</taxon>
    </lineage>
</organism>
<keyword evidence="1" id="KW-0812">Transmembrane</keyword>
<dbReference type="Proteomes" id="UP000228621">
    <property type="component" value="Unassembled WGS sequence"/>
</dbReference>
<evidence type="ECO:0000256" key="1">
    <source>
        <dbReference type="SAM" id="Phobius"/>
    </source>
</evidence>
<dbReference type="EMBL" id="NKHF01000018">
    <property type="protein sequence ID" value="PCK33035.1"/>
    <property type="molecule type" value="Genomic_DNA"/>
</dbReference>
<dbReference type="AlphaFoldDB" id="A0A2A5JUD8"/>
<reference evidence="3" key="1">
    <citation type="journal article" date="2019" name="Genome Announc.">
        <title>Draft Genome Sequence of Pseudoalteromonas piscicida Strain 36Y ROTHPW, an Hypersaline Seawater Isolate from the South Coast of Sonora, Mexico.</title>
        <authorList>
            <person name="Sanchez-Diaz R."/>
            <person name="Molina-Garza Z.J."/>
            <person name="Cruz-Suarez L.E."/>
            <person name="Selvin J."/>
            <person name="Kiran G.S."/>
            <person name="Ibarra-Gamez J.C."/>
            <person name="Gomez-Gil B."/>
            <person name="Galaviz-Silva L."/>
        </authorList>
    </citation>
    <scope>NUCLEOTIDE SEQUENCE [LARGE SCALE GENOMIC DNA]</scope>
    <source>
        <strain evidence="3">36Y_RITHPW</strain>
    </source>
</reference>
<protein>
    <submittedName>
        <fullName evidence="2">Uncharacterized protein</fullName>
    </submittedName>
</protein>
<gene>
    <name evidence="2" type="ORF">CEX98_03790</name>
</gene>
<keyword evidence="1" id="KW-0472">Membrane</keyword>
<feature type="transmembrane region" description="Helical" evidence="1">
    <location>
        <begin position="125"/>
        <end position="143"/>
    </location>
</feature>
<sequence length="144" mass="16921">MKNFKEKYVTVTFSFLFQSNRSARGGFRYIHERNNPSECNMREVENEKIILHVTRLVRNKSEDILQERAELESDMKHYGGKFLNQKYRFISSHGNLSNIKISKTSKLLTMLTPPGDARTYIKQKVPLYSLVLVFALYVLVLWVK</sequence>
<name>A0A2A5JUD8_PSEO7</name>
<keyword evidence="3" id="KW-1185">Reference proteome</keyword>
<evidence type="ECO:0000313" key="3">
    <source>
        <dbReference type="Proteomes" id="UP000228621"/>
    </source>
</evidence>
<accession>A0A2A5JUD8</accession>
<evidence type="ECO:0000313" key="2">
    <source>
        <dbReference type="EMBL" id="PCK33035.1"/>
    </source>
</evidence>
<comment type="caution">
    <text evidence="2">The sequence shown here is derived from an EMBL/GenBank/DDBJ whole genome shotgun (WGS) entry which is preliminary data.</text>
</comment>